<evidence type="ECO:0008006" key="3">
    <source>
        <dbReference type="Google" id="ProtNLM"/>
    </source>
</evidence>
<sequence length="97" mass="10540">MSSGSVYRGLKCTRGYATAALKPVGPSLRLGCPPIQLQGLSGKYASALYSAAIKKDEKIVSTVEKDLSSFQQRWFATSANLFYVTAFSDPLYLSNNH</sequence>
<protein>
    <recommendedName>
        <fullName evidence="3">ATP synthase subunit 5, mitochondrial</fullName>
    </recommendedName>
</protein>
<name>A0A0L0W0A5_9BASI</name>
<evidence type="ECO:0000313" key="2">
    <source>
        <dbReference type="Proteomes" id="UP000054564"/>
    </source>
</evidence>
<organism evidence="1 2">
    <name type="scientific">Puccinia striiformis f. sp. tritici PST-78</name>
    <dbReference type="NCBI Taxonomy" id="1165861"/>
    <lineage>
        <taxon>Eukaryota</taxon>
        <taxon>Fungi</taxon>
        <taxon>Dikarya</taxon>
        <taxon>Basidiomycota</taxon>
        <taxon>Pucciniomycotina</taxon>
        <taxon>Pucciniomycetes</taxon>
        <taxon>Pucciniales</taxon>
        <taxon>Pucciniaceae</taxon>
        <taxon>Puccinia</taxon>
    </lineage>
</organism>
<comment type="caution">
    <text evidence="1">The sequence shown here is derived from an EMBL/GenBank/DDBJ whole genome shotgun (WGS) entry which is preliminary data.</text>
</comment>
<keyword evidence="2" id="KW-1185">Reference proteome</keyword>
<evidence type="ECO:0000313" key="1">
    <source>
        <dbReference type="EMBL" id="KNF04949.1"/>
    </source>
</evidence>
<gene>
    <name evidence="1" type="ORF">PSTG_02002</name>
</gene>
<proteinExistence type="predicted"/>
<dbReference type="STRING" id="1165861.A0A0L0W0A5"/>
<dbReference type="AlphaFoldDB" id="A0A0L0W0A5"/>
<accession>A0A0L0W0A5</accession>
<dbReference type="EMBL" id="AJIL01000010">
    <property type="protein sequence ID" value="KNF04949.1"/>
    <property type="molecule type" value="Genomic_DNA"/>
</dbReference>
<dbReference type="Proteomes" id="UP000054564">
    <property type="component" value="Unassembled WGS sequence"/>
</dbReference>
<reference evidence="2" key="1">
    <citation type="submission" date="2014-03" db="EMBL/GenBank/DDBJ databases">
        <title>The Genome Sequence of Puccinia striiformis f. sp. tritici PST-78.</title>
        <authorList>
            <consortium name="The Broad Institute Genome Sequencing Platform"/>
            <person name="Cuomo C."/>
            <person name="Hulbert S."/>
            <person name="Chen X."/>
            <person name="Walker B."/>
            <person name="Young S.K."/>
            <person name="Zeng Q."/>
            <person name="Gargeya S."/>
            <person name="Fitzgerald M."/>
            <person name="Haas B."/>
            <person name="Abouelleil A."/>
            <person name="Alvarado L."/>
            <person name="Arachchi H.M."/>
            <person name="Berlin A.M."/>
            <person name="Chapman S.B."/>
            <person name="Goldberg J."/>
            <person name="Griggs A."/>
            <person name="Gujja S."/>
            <person name="Hansen M."/>
            <person name="Howarth C."/>
            <person name="Imamovic A."/>
            <person name="Larimer J."/>
            <person name="McCowan C."/>
            <person name="Montmayeur A."/>
            <person name="Murphy C."/>
            <person name="Neiman D."/>
            <person name="Pearson M."/>
            <person name="Priest M."/>
            <person name="Roberts A."/>
            <person name="Saif S."/>
            <person name="Shea T."/>
            <person name="Sisk P."/>
            <person name="Sykes S."/>
            <person name="Wortman J."/>
            <person name="Nusbaum C."/>
            <person name="Birren B."/>
        </authorList>
    </citation>
    <scope>NUCLEOTIDE SEQUENCE [LARGE SCALE GENOMIC DNA]</scope>
    <source>
        <strain evidence="2">race PST-78</strain>
    </source>
</reference>